<dbReference type="InterPro" id="IPR002818">
    <property type="entry name" value="DJ-1/PfpI"/>
</dbReference>
<evidence type="ECO:0000313" key="3">
    <source>
        <dbReference type="EMBL" id="SUZ99617.1"/>
    </source>
</evidence>
<dbReference type="PANTHER" id="PTHR48094:SF12">
    <property type="entry name" value="PARKINSON DISEASE PROTEIN 7 HOMOLOG"/>
    <property type="match status" value="1"/>
</dbReference>
<dbReference type="Pfam" id="PF01965">
    <property type="entry name" value="DJ-1_PfpI"/>
    <property type="match status" value="1"/>
</dbReference>
<dbReference type="FunFam" id="3.40.50.880:FF:000015">
    <property type="entry name" value="Protein DJ-1 homolog C"/>
    <property type="match status" value="1"/>
</dbReference>
<organism evidence="3">
    <name type="scientific">marine metagenome</name>
    <dbReference type="NCBI Taxonomy" id="408172"/>
    <lineage>
        <taxon>unclassified sequences</taxon>
        <taxon>metagenomes</taxon>
        <taxon>ecological metagenomes</taxon>
    </lineage>
</organism>
<protein>
    <recommendedName>
        <fullName evidence="2">DJ-1/PfpI domain-containing protein</fullName>
    </recommendedName>
</protein>
<name>A0A381SBK6_9ZZZZ</name>
<dbReference type="NCBIfam" id="TIGR01383">
    <property type="entry name" value="not_thiJ"/>
    <property type="match status" value="1"/>
</dbReference>
<feature type="domain" description="DJ-1/PfpI" evidence="2">
    <location>
        <begin position="2"/>
        <end position="163"/>
    </location>
</feature>
<evidence type="ECO:0000256" key="1">
    <source>
        <dbReference type="ARBA" id="ARBA00022737"/>
    </source>
</evidence>
<proteinExistence type="predicted"/>
<dbReference type="EMBL" id="UINC01002721">
    <property type="protein sequence ID" value="SUZ99617.1"/>
    <property type="molecule type" value="Genomic_DNA"/>
</dbReference>
<keyword evidence="1" id="KW-0677">Repeat</keyword>
<dbReference type="Gene3D" id="3.40.50.880">
    <property type="match status" value="1"/>
</dbReference>
<dbReference type="InterPro" id="IPR006287">
    <property type="entry name" value="DJ-1"/>
</dbReference>
<dbReference type="InterPro" id="IPR050325">
    <property type="entry name" value="Prot/Nucl_acid_deglycase"/>
</dbReference>
<dbReference type="SUPFAM" id="SSF52317">
    <property type="entry name" value="Class I glutamine amidotransferase-like"/>
    <property type="match status" value="1"/>
</dbReference>
<dbReference type="PANTHER" id="PTHR48094">
    <property type="entry name" value="PROTEIN/NUCLEIC ACID DEGLYCASE DJ-1-RELATED"/>
    <property type="match status" value="1"/>
</dbReference>
<dbReference type="InterPro" id="IPR029062">
    <property type="entry name" value="Class_I_gatase-like"/>
</dbReference>
<reference evidence="3" key="1">
    <citation type="submission" date="2018-05" db="EMBL/GenBank/DDBJ databases">
        <authorList>
            <person name="Lanie J.A."/>
            <person name="Ng W.-L."/>
            <person name="Kazmierczak K.M."/>
            <person name="Andrzejewski T.M."/>
            <person name="Davidsen T.M."/>
            <person name="Wayne K.J."/>
            <person name="Tettelin H."/>
            <person name="Glass J.I."/>
            <person name="Rusch D."/>
            <person name="Podicherti R."/>
            <person name="Tsui H.-C.T."/>
            <person name="Winkler M.E."/>
        </authorList>
    </citation>
    <scope>NUCLEOTIDE SEQUENCE</scope>
</reference>
<dbReference type="GO" id="GO:0005737">
    <property type="term" value="C:cytoplasm"/>
    <property type="evidence" value="ECO:0007669"/>
    <property type="project" value="TreeGrafter"/>
</dbReference>
<evidence type="ECO:0000259" key="2">
    <source>
        <dbReference type="Pfam" id="PF01965"/>
    </source>
</evidence>
<dbReference type="CDD" id="cd03135">
    <property type="entry name" value="GATase1_DJ-1"/>
    <property type="match status" value="1"/>
</dbReference>
<accession>A0A381SBK6</accession>
<dbReference type="AlphaFoldDB" id="A0A381SBK6"/>
<sequence>MKNVLIPLAPGFEEIETITVVDILRRSGARVSTAGIVDGVIEGSRGVKLLADESINNINSEKFDLMILHGGQPGTDNLKKDPRVTTLLNEMEGKKKLIGAICAAPIILEENGLLRKRKRTSHPSVKEALLGDLYKEDRVVVDQNIITSRSPGTAMEFAFKLVEILFGNDRVILVNNGVLANI</sequence>
<gene>
    <name evidence="3" type="ORF">METZ01_LOCUS52471</name>
</gene>